<reference evidence="2 3" key="2">
    <citation type="journal article" date="2019" name="G3 (Bethesda)">
        <title>Hybrid Assembly of the Genome of the Entomopathogenic Nematode Steinernema carpocapsae Identifies the X-Chromosome.</title>
        <authorList>
            <person name="Serra L."/>
            <person name="Macchietto M."/>
            <person name="Macias-Munoz A."/>
            <person name="McGill C.J."/>
            <person name="Rodriguez I.M."/>
            <person name="Rodriguez B."/>
            <person name="Murad R."/>
            <person name="Mortazavi A."/>
        </authorList>
    </citation>
    <scope>NUCLEOTIDE SEQUENCE [LARGE SCALE GENOMIC DNA]</scope>
    <source>
        <strain evidence="2 3">ALL</strain>
    </source>
</reference>
<accession>A0A4U5NA80</accession>
<name>A0A4U5NA80_STECR</name>
<dbReference type="AlphaFoldDB" id="A0A4U5NA80"/>
<dbReference type="Pfam" id="PF00567">
    <property type="entry name" value="TUDOR"/>
    <property type="match status" value="1"/>
</dbReference>
<evidence type="ECO:0000313" key="2">
    <source>
        <dbReference type="EMBL" id="TKR79879.1"/>
    </source>
</evidence>
<gene>
    <name evidence="2" type="ORF">L596_014035</name>
</gene>
<reference evidence="2 3" key="1">
    <citation type="journal article" date="2015" name="Genome Biol.">
        <title>Comparative genomics of Steinernema reveals deeply conserved gene regulatory networks.</title>
        <authorList>
            <person name="Dillman A.R."/>
            <person name="Macchietto M."/>
            <person name="Porter C.F."/>
            <person name="Rogers A."/>
            <person name="Williams B."/>
            <person name="Antoshechkin I."/>
            <person name="Lee M.M."/>
            <person name="Goodwin Z."/>
            <person name="Lu X."/>
            <person name="Lewis E.E."/>
            <person name="Goodrich-Blair H."/>
            <person name="Stock S.P."/>
            <person name="Adams B.J."/>
            <person name="Sternberg P.W."/>
            <person name="Mortazavi A."/>
        </authorList>
    </citation>
    <scope>NUCLEOTIDE SEQUENCE [LARGE SCALE GENOMIC DNA]</scope>
    <source>
        <strain evidence="2 3">ALL</strain>
    </source>
</reference>
<dbReference type="InterPro" id="IPR002999">
    <property type="entry name" value="Tudor"/>
</dbReference>
<feature type="domain" description="Tudor" evidence="1">
    <location>
        <begin position="33"/>
        <end position="154"/>
    </location>
</feature>
<protein>
    <recommendedName>
        <fullName evidence="1">Tudor domain-containing protein</fullName>
    </recommendedName>
</protein>
<comment type="caution">
    <text evidence="2">The sequence shown here is derived from an EMBL/GenBank/DDBJ whole genome shotgun (WGS) entry which is preliminary data.</text>
</comment>
<evidence type="ECO:0000259" key="1">
    <source>
        <dbReference type="Pfam" id="PF00567"/>
    </source>
</evidence>
<dbReference type="EMBL" id="AZBU02000004">
    <property type="protein sequence ID" value="TKR79879.1"/>
    <property type="molecule type" value="Genomic_DNA"/>
</dbReference>
<proteinExistence type="predicted"/>
<evidence type="ECO:0000313" key="3">
    <source>
        <dbReference type="Proteomes" id="UP000298663"/>
    </source>
</evidence>
<dbReference type="Gene3D" id="2.30.30.140">
    <property type="match status" value="1"/>
</dbReference>
<keyword evidence="3" id="KW-1185">Reference proteome</keyword>
<dbReference type="Proteomes" id="UP000298663">
    <property type="component" value="Unassembled WGS sequence"/>
</dbReference>
<sequence length="268" mass="30209">MRRKSFKARGDGSVVYDKSVNRYDYLPLDRAVSDIDVVFPEEKNAEYFYVLNKKHIAQFERRIVEQVRKAFDTSATLGHLKEKEIVQLKLEDDVNGPKAFARAMNVEKVSDAGDYKMLLVDRGTTGVFNISAMRKISNDIARKPFLAIRCELFGLEGKQAIPEIRAAFAQSIAAIQVRLIAFRGLSSLVQCHISWNKSSGSKTKLVDLAQQLVERFPSLTYTPPKLEKIVYTKKQILDIKNSLNVTPQSAIPVDYLSETFAAIFINAA</sequence>
<organism evidence="2 3">
    <name type="scientific">Steinernema carpocapsae</name>
    <name type="common">Entomopathogenic nematode</name>
    <dbReference type="NCBI Taxonomy" id="34508"/>
    <lineage>
        <taxon>Eukaryota</taxon>
        <taxon>Metazoa</taxon>
        <taxon>Ecdysozoa</taxon>
        <taxon>Nematoda</taxon>
        <taxon>Chromadorea</taxon>
        <taxon>Rhabditida</taxon>
        <taxon>Tylenchina</taxon>
        <taxon>Panagrolaimomorpha</taxon>
        <taxon>Strongyloidoidea</taxon>
        <taxon>Steinernematidae</taxon>
        <taxon>Steinernema</taxon>
    </lineage>
</organism>
<dbReference type="SUPFAM" id="SSF63748">
    <property type="entry name" value="Tudor/PWWP/MBT"/>
    <property type="match status" value="1"/>
</dbReference>